<comment type="caution">
    <text evidence="2">The sequence shown here is derived from an EMBL/GenBank/DDBJ whole genome shotgun (WGS) entry which is preliminary data.</text>
</comment>
<sequence>MFRRREGAALSNFSTIKPRHNGIIVLECVQKKDFEKTPRQDLESNEGLRSSTYRYPNSAARRAPKHVRSVKLGLGVESRIQRIKNWIPCTTWQDLESNEVLRVEISTHTLQMFTVGVMPVESHHKVRLLPWPEVDLHKWAEEEHKRWLLEMTWTYYSHSFQGSKDGMVGAMLVIHQVRLLSSPEVESHMRAKQNTSWHYGVELKFVPTCLYLEQTYDGPEEYLDLESNKDLRGSNHELTHTDARCAVGKTSSSL</sequence>
<dbReference type="Proteomes" id="UP001215280">
    <property type="component" value="Unassembled WGS sequence"/>
</dbReference>
<accession>A0AAD7JXU0</accession>
<reference evidence="2" key="1">
    <citation type="submission" date="2023-03" db="EMBL/GenBank/DDBJ databases">
        <title>Massive genome expansion in bonnet fungi (Mycena s.s.) driven by repeated elements and novel gene families across ecological guilds.</title>
        <authorList>
            <consortium name="Lawrence Berkeley National Laboratory"/>
            <person name="Harder C.B."/>
            <person name="Miyauchi S."/>
            <person name="Viragh M."/>
            <person name="Kuo A."/>
            <person name="Thoen E."/>
            <person name="Andreopoulos B."/>
            <person name="Lu D."/>
            <person name="Skrede I."/>
            <person name="Drula E."/>
            <person name="Henrissat B."/>
            <person name="Morin E."/>
            <person name="Kohler A."/>
            <person name="Barry K."/>
            <person name="LaButti K."/>
            <person name="Morin E."/>
            <person name="Salamov A."/>
            <person name="Lipzen A."/>
            <person name="Mereny Z."/>
            <person name="Hegedus B."/>
            <person name="Baldrian P."/>
            <person name="Stursova M."/>
            <person name="Weitz H."/>
            <person name="Taylor A."/>
            <person name="Grigoriev I.V."/>
            <person name="Nagy L.G."/>
            <person name="Martin F."/>
            <person name="Kauserud H."/>
        </authorList>
    </citation>
    <scope>NUCLEOTIDE SEQUENCE</scope>
    <source>
        <strain evidence="2">CBHHK188m</strain>
    </source>
</reference>
<keyword evidence="3" id="KW-1185">Reference proteome</keyword>
<protein>
    <submittedName>
        <fullName evidence="2">Uncharacterized protein</fullName>
    </submittedName>
</protein>
<organism evidence="2 3">
    <name type="scientific">Mycena maculata</name>
    <dbReference type="NCBI Taxonomy" id="230809"/>
    <lineage>
        <taxon>Eukaryota</taxon>
        <taxon>Fungi</taxon>
        <taxon>Dikarya</taxon>
        <taxon>Basidiomycota</taxon>
        <taxon>Agaricomycotina</taxon>
        <taxon>Agaricomycetes</taxon>
        <taxon>Agaricomycetidae</taxon>
        <taxon>Agaricales</taxon>
        <taxon>Marasmiineae</taxon>
        <taxon>Mycenaceae</taxon>
        <taxon>Mycena</taxon>
    </lineage>
</organism>
<feature type="region of interest" description="Disordered" evidence="1">
    <location>
        <begin position="37"/>
        <end position="61"/>
    </location>
</feature>
<proteinExistence type="predicted"/>
<gene>
    <name evidence="2" type="ORF">DFH07DRAFT_767693</name>
</gene>
<dbReference type="EMBL" id="JARJLG010000018">
    <property type="protein sequence ID" value="KAJ7772827.1"/>
    <property type="molecule type" value="Genomic_DNA"/>
</dbReference>
<evidence type="ECO:0000313" key="3">
    <source>
        <dbReference type="Proteomes" id="UP001215280"/>
    </source>
</evidence>
<name>A0AAD7JXU0_9AGAR</name>
<evidence type="ECO:0000256" key="1">
    <source>
        <dbReference type="SAM" id="MobiDB-lite"/>
    </source>
</evidence>
<dbReference type="AlphaFoldDB" id="A0AAD7JXU0"/>
<evidence type="ECO:0000313" key="2">
    <source>
        <dbReference type="EMBL" id="KAJ7772827.1"/>
    </source>
</evidence>